<gene>
    <name evidence="2" type="ORF">DCAR_0728161</name>
</gene>
<dbReference type="SUPFAM" id="SSF54928">
    <property type="entry name" value="RNA-binding domain, RBD"/>
    <property type="match status" value="1"/>
</dbReference>
<feature type="region of interest" description="Disordered" evidence="1">
    <location>
        <begin position="221"/>
        <end position="247"/>
    </location>
</feature>
<evidence type="ECO:0000313" key="2">
    <source>
        <dbReference type="EMBL" id="WOH08714.1"/>
    </source>
</evidence>
<dbReference type="GO" id="GO:0003723">
    <property type="term" value="F:RNA binding"/>
    <property type="evidence" value="ECO:0007669"/>
    <property type="project" value="UniProtKB-UniRule"/>
</dbReference>
<dbReference type="Gene3D" id="3.30.70.330">
    <property type="match status" value="1"/>
</dbReference>
<dbReference type="AlphaFoldDB" id="A0A175YBC0"/>
<feature type="compositionally biased region" description="Basic and acidic residues" evidence="1">
    <location>
        <begin position="488"/>
        <end position="500"/>
    </location>
</feature>
<dbReference type="OMA" id="NFIWANT"/>
<dbReference type="Proteomes" id="UP000077755">
    <property type="component" value="Chromosome 7"/>
</dbReference>
<dbReference type="Gramene" id="KZM80889">
    <property type="protein sequence ID" value="KZM80889"/>
    <property type="gene ID" value="DCAR_031569"/>
</dbReference>
<organism evidence="2 3">
    <name type="scientific">Daucus carota subsp. sativus</name>
    <name type="common">Carrot</name>
    <dbReference type="NCBI Taxonomy" id="79200"/>
    <lineage>
        <taxon>Eukaryota</taxon>
        <taxon>Viridiplantae</taxon>
        <taxon>Streptophyta</taxon>
        <taxon>Embryophyta</taxon>
        <taxon>Tracheophyta</taxon>
        <taxon>Spermatophyta</taxon>
        <taxon>Magnoliopsida</taxon>
        <taxon>eudicotyledons</taxon>
        <taxon>Gunneridae</taxon>
        <taxon>Pentapetalae</taxon>
        <taxon>asterids</taxon>
        <taxon>campanulids</taxon>
        <taxon>Apiales</taxon>
        <taxon>Apiaceae</taxon>
        <taxon>Apioideae</taxon>
        <taxon>Scandiceae</taxon>
        <taxon>Daucinae</taxon>
        <taxon>Daucus</taxon>
        <taxon>Daucus sect. Daucus</taxon>
    </lineage>
</organism>
<dbReference type="EMBL" id="CP093349">
    <property type="protein sequence ID" value="WOH08714.1"/>
    <property type="molecule type" value="Genomic_DNA"/>
</dbReference>
<keyword evidence="3" id="KW-1185">Reference proteome</keyword>
<protein>
    <submittedName>
        <fullName evidence="2">Uncharacterized protein</fullName>
    </submittedName>
</protein>
<evidence type="ECO:0000313" key="3">
    <source>
        <dbReference type="Proteomes" id="UP000077755"/>
    </source>
</evidence>
<dbReference type="InterPro" id="IPR035979">
    <property type="entry name" value="RBD_domain_sf"/>
</dbReference>
<dbReference type="InterPro" id="IPR012677">
    <property type="entry name" value="Nucleotide-bd_a/b_plait_sf"/>
</dbReference>
<accession>A0A175YBC0</accession>
<reference evidence="2" key="2">
    <citation type="submission" date="2022-03" db="EMBL/GenBank/DDBJ databases">
        <title>Draft title - Genomic analysis of global carrot germplasm unveils the trajectory of domestication and the origin of high carotenoid orange carrot.</title>
        <authorList>
            <person name="Iorizzo M."/>
            <person name="Ellison S."/>
            <person name="Senalik D."/>
            <person name="Macko-Podgorni A."/>
            <person name="Grzebelus D."/>
            <person name="Bostan H."/>
            <person name="Rolling W."/>
            <person name="Curaba J."/>
            <person name="Simon P."/>
        </authorList>
    </citation>
    <scope>NUCLEOTIDE SEQUENCE</scope>
    <source>
        <tissue evidence="2">Leaf</tissue>
    </source>
</reference>
<evidence type="ECO:0000256" key="1">
    <source>
        <dbReference type="SAM" id="MobiDB-lite"/>
    </source>
</evidence>
<feature type="compositionally biased region" description="Polar residues" evidence="1">
    <location>
        <begin position="449"/>
        <end position="459"/>
    </location>
</feature>
<proteinExistence type="predicted"/>
<name>A0A175YBC0_DAUCS</name>
<reference evidence="2" key="1">
    <citation type="journal article" date="2016" name="Nat. Genet.">
        <title>A high-quality carrot genome assembly provides new insights into carotenoid accumulation and asterid genome evolution.</title>
        <authorList>
            <person name="Iorizzo M."/>
            <person name="Ellison S."/>
            <person name="Senalik D."/>
            <person name="Zeng P."/>
            <person name="Satapoomin P."/>
            <person name="Huang J."/>
            <person name="Bowman M."/>
            <person name="Iovene M."/>
            <person name="Sanseverino W."/>
            <person name="Cavagnaro P."/>
            <person name="Yildiz M."/>
            <person name="Macko-Podgorni A."/>
            <person name="Moranska E."/>
            <person name="Grzebelus E."/>
            <person name="Grzebelus D."/>
            <person name="Ashrafi H."/>
            <person name="Zheng Z."/>
            <person name="Cheng S."/>
            <person name="Spooner D."/>
            <person name="Van Deynze A."/>
            <person name="Simon P."/>
        </authorList>
    </citation>
    <scope>NUCLEOTIDE SEQUENCE</scope>
    <source>
        <tissue evidence="2">Leaf</tissue>
    </source>
</reference>
<dbReference type="PROSITE" id="PS50102">
    <property type="entry name" value="RRM"/>
    <property type="match status" value="1"/>
</dbReference>
<dbReference type="InterPro" id="IPR000504">
    <property type="entry name" value="RRM_dom"/>
</dbReference>
<feature type="region of interest" description="Disordered" evidence="1">
    <location>
        <begin position="449"/>
        <end position="502"/>
    </location>
</feature>
<dbReference type="CDD" id="cd00590">
    <property type="entry name" value="RRM_SF"/>
    <property type="match status" value="1"/>
</dbReference>
<sequence>MSRGDFLGDYSLGFQNLNLKSSNRKGHGGGATGWTREEINITNFIWANTKWVDKQILERLNVGDRATIISALEQIHWRSLEDKHFREGGARKSYSEILRQPNNPMVDKEKRVVGDEYVGEWKQVSRKKKVKQVKSGYRGEVTTIFLHGIPDTATGREVWDLFMSSGLILDIILPKKRDRKGIRYGFVHTSSELEAGAIICNAKMNKRLGSKIRMSINPENQVLRNSGENPNRDGAKSKIQGIKADDNSGGEVEFEKKLFEFTEMEIDTEVEKALSKYKVGYTWFVEDAEELQGKLQDIGLGKYRVFALSNRKFLIRKDKSDSWEELETTDLSVWFCKLGNFEETDYTMSRIAWIECRGLPMPAWKDENLKSFTRRYGRWVSWTYQSDNLKEFFNPMVCIDTMSIDAINDKLTVLYKGKQIVIDFKEIEDISRLKGKILPMEFLRSSHPVRSQAESINKNGDTDAGMGKEPQSNNSEDKGIANNEGSVFEDKENKEEKVFENIDEQVNVMEVKGEEPKISRDKNSSPSRNIKKVRSFTAKEPVKEVTRQRSILSLSISPTSREVADTENSEKSEVYQIARNVSSHSSLCIDIHKKLKVKSNRGRPKKINPIPRNPFEIGIKFKNKKAKGRGKRGGKYLGCPQIPKKNLQLVPAKLIGGTVKEALEILSSVEGMGLEVASNREEALKVIIHQLDSGEL</sequence>